<keyword evidence="3" id="KW-0804">Transcription</keyword>
<dbReference type="InterPro" id="IPR046532">
    <property type="entry name" value="DUF6597"/>
</dbReference>
<reference evidence="5" key="1">
    <citation type="journal article" date="2014" name="Int. J. Syst. Evol. Microbiol.">
        <title>Complete genome sequence of Corynebacterium casei LMG S-19264T (=DSM 44701T), isolated from a smear-ripened cheese.</title>
        <authorList>
            <consortium name="US DOE Joint Genome Institute (JGI-PGF)"/>
            <person name="Walter F."/>
            <person name="Albersmeier A."/>
            <person name="Kalinowski J."/>
            <person name="Ruckert C."/>
        </authorList>
    </citation>
    <scope>NUCLEOTIDE SEQUENCE</scope>
    <source>
        <strain evidence="5">JCM 19831</strain>
    </source>
</reference>
<dbReference type="Pfam" id="PF12833">
    <property type="entry name" value="HTH_18"/>
    <property type="match status" value="1"/>
</dbReference>
<dbReference type="EMBL" id="BMPI01000006">
    <property type="protein sequence ID" value="GGM15651.1"/>
    <property type="molecule type" value="Genomic_DNA"/>
</dbReference>
<evidence type="ECO:0000256" key="1">
    <source>
        <dbReference type="ARBA" id="ARBA00023015"/>
    </source>
</evidence>
<keyword evidence="2" id="KW-0238">DNA-binding</keyword>
<protein>
    <submittedName>
        <fullName evidence="5">AraC family transcriptional regulator</fullName>
    </submittedName>
</protein>
<evidence type="ECO:0000259" key="4">
    <source>
        <dbReference type="PROSITE" id="PS01124"/>
    </source>
</evidence>
<dbReference type="Gene3D" id="1.10.10.60">
    <property type="entry name" value="Homeodomain-like"/>
    <property type="match status" value="1"/>
</dbReference>
<dbReference type="InterPro" id="IPR018060">
    <property type="entry name" value="HTH_AraC"/>
</dbReference>
<dbReference type="PROSITE" id="PS01124">
    <property type="entry name" value="HTH_ARAC_FAMILY_2"/>
    <property type="match status" value="1"/>
</dbReference>
<dbReference type="RefSeq" id="WP_190249084.1">
    <property type="nucleotide sequence ID" value="NZ_BMPI01000006.1"/>
</dbReference>
<comment type="caution">
    <text evidence="5">The sequence shown here is derived from an EMBL/GenBank/DDBJ whole genome shotgun (WGS) entry which is preliminary data.</text>
</comment>
<reference evidence="5" key="2">
    <citation type="submission" date="2020-09" db="EMBL/GenBank/DDBJ databases">
        <authorList>
            <person name="Sun Q."/>
            <person name="Ohkuma M."/>
        </authorList>
    </citation>
    <scope>NUCLEOTIDE SEQUENCE</scope>
    <source>
        <strain evidence="5">JCM 19831</strain>
    </source>
</reference>
<dbReference type="InterPro" id="IPR018062">
    <property type="entry name" value="HTH_AraC-typ_CS"/>
</dbReference>
<dbReference type="SMART" id="SM00342">
    <property type="entry name" value="HTH_ARAC"/>
    <property type="match status" value="1"/>
</dbReference>
<accession>A0A917WM50</accession>
<feature type="domain" description="HTH araC/xylS-type" evidence="4">
    <location>
        <begin position="128"/>
        <end position="224"/>
    </location>
</feature>
<organism evidence="5 6">
    <name type="scientific">Dactylosporangium sucinum</name>
    <dbReference type="NCBI Taxonomy" id="1424081"/>
    <lineage>
        <taxon>Bacteria</taxon>
        <taxon>Bacillati</taxon>
        <taxon>Actinomycetota</taxon>
        <taxon>Actinomycetes</taxon>
        <taxon>Micromonosporales</taxon>
        <taxon>Micromonosporaceae</taxon>
        <taxon>Dactylosporangium</taxon>
    </lineage>
</organism>
<dbReference type="InterPro" id="IPR050204">
    <property type="entry name" value="AraC_XylS_family_regulators"/>
</dbReference>
<gene>
    <name evidence="5" type="ORF">GCM10007977_016010</name>
</gene>
<dbReference type="GO" id="GO:0043565">
    <property type="term" value="F:sequence-specific DNA binding"/>
    <property type="evidence" value="ECO:0007669"/>
    <property type="project" value="InterPro"/>
</dbReference>
<keyword evidence="6" id="KW-1185">Reference proteome</keyword>
<dbReference type="PROSITE" id="PS00041">
    <property type="entry name" value="HTH_ARAC_FAMILY_1"/>
    <property type="match status" value="1"/>
</dbReference>
<evidence type="ECO:0000256" key="2">
    <source>
        <dbReference type="ARBA" id="ARBA00023125"/>
    </source>
</evidence>
<keyword evidence="1" id="KW-0805">Transcription regulation</keyword>
<dbReference type="Proteomes" id="UP000642070">
    <property type="component" value="Unassembled WGS sequence"/>
</dbReference>
<dbReference type="AlphaFoldDB" id="A0A917WM50"/>
<evidence type="ECO:0000313" key="6">
    <source>
        <dbReference type="Proteomes" id="UP000642070"/>
    </source>
</evidence>
<dbReference type="Pfam" id="PF20240">
    <property type="entry name" value="DUF6597"/>
    <property type="match status" value="1"/>
</dbReference>
<dbReference type="PANTHER" id="PTHR46796:SF15">
    <property type="entry name" value="BLL1074 PROTEIN"/>
    <property type="match status" value="1"/>
</dbReference>
<evidence type="ECO:0000256" key="3">
    <source>
        <dbReference type="ARBA" id="ARBA00023163"/>
    </source>
</evidence>
<sequence length="224" mass="23631">MGTAEERPSRIPGAVVWQRTPMGPGRILPDGCMDVIHMDGRLVVAGPDTVAHLAAPPPGQRLTAIRFAPGTAAGILGVPADELRDLRVPLDDLWGGKRARRLAERLADAPDRGAALEAALLGMGEPAEDWIGFATARLRGGAPVAAVASEVGFSERQLHRRSLTVFGYGLKTLSRILRLNRALDLARGGMTFGVVAATSGYADQAHLAREVKALAGAPLTEVLR</sequence>
<dbReference type="GO" id="GO:0003700">
    <property type="term" value="F:DNA-binding transcription factor activity"/>
    <property type="evidence" value="ECO:0007669"/>
    <property type="project" value="InterPro"/>
</dbReference>
<proteinExistence type="predicted"/>
<evidence type="ECO:0000313" key="5">
    <source>
        <dbReference type="EMBL" id="GGM15651.1"/>
    </source>
</evidence>
<name>A0A917WM50_9ACTN</name>
<dbReference type="PANTHER" id="PTHR46796">
    <property type="entry name" value="HTH-TYPE TRANSCRIPTIONAL ACTIVATOR RHAS-RELATED"/>
    <property type="match status" value="1"/>
</dbReference>